<comment type="caution">
    <text evidence="1">The sequence shown here is derived from an EMBL/GenBank/DDBJ whole genome shotgun (WGS) entry which is preliminary data.</text>
</comment>
<accession>A0A9N8ZCH6</accession>
<evidence type="ECO:0000313" key="2">
    <source>
        <dbReference type="Proteomes" id="UP000789570"/>
    </source>
</evidence>
<reference evidence="1" key="1">
    <citation type="submission" date="2021-06" db="EMBL/GenBank/DDBJ databases">
        <authorList>
            <person name="Kallberg Y."/>
            <person name="Tangrot J."/>
            <person name="Rosling A."/>
        </authorList>
    </citation>
    <scope>NUCLEOTIDE SEQUENCE</scope>
    <source>
        <strain evidence="1">UK204</strain>
    </source>
</reference>
<dbReference type="Proteomes" id="UP000789570">
    <property type="component" value="Unassembled WGS sequence"/>
</dbReference>
<dbReference type="AlphaFoldDB" id="A0A9N8ZCH6"/>
<name>A0A9N8ZCH6_9GLOM</name>
<keyword evidence="2" id="KW-1185">Reference proteome</keyword>
<protein>
    <submittedName>
        <fullName evidence="1">6384_t:CDS:1</fullName>
    </submittedName>
</protein>
<sequence length="69" mass="8009">MSSNIKSNSTDLSEKYVNVSCLKVNNSDFAIFINTIVNKHNYYLNVEVVAFKKEKRFTNEIIDDIQFLT</sequence>
<gene>
    <name evidence="1" type="ORF">FCALED_LOCUS3188</name>
</gene>
<dbReference type="EMBL" id="CAJVPQ010000537">
    <property type="protein sequence ID" value="CAG8490543.1"/>
    <property type="molecule type" value="Genomic_DNA"/>
</dbReference>
<dbReference type="OrthoDB" id="2445200at2759"/>
<proteinExistence type="predicted"/>
<organism evidence="1 2">
    <name type="scientific">Funneliformis caledonium</name>
    <dbReference type="NCBI Taxonomy" id="1117310"/>
    <lineage>
        <taxon>Eukaryota</taxon>
        <taxon>Fungi</taxon>
        <taxon>Fungi incertae sedis</taxon>
        <taxon>Mucoromycota</taxon>
        <taxon>Glomeromycotina</taxon>
        <taxon>Glomeromycetes</taxon>
        <taxon>Glomerales</taxon>
        <taxon>Glomeraceae</taxon>
        <taxon>Funneliformis</taxon>
    </lineage>
</organism>
<evidence type="ECO:0000313" key="1">
    <source>
        <dbReference type="EMBL" id="CAG8490543.1"/>
    </source>
</evidence>